<feature type="active site" description="Acyl-ester intermediate" evidence="7">
    <location>
        <position position="58"/>
    </location>
</feature>
<evidence type="ECO:0000256" key="8">
    <source>
        <dbReference type="PIRSR" id="PIRSR618044-2"/>
    </source>
</evidence>
<keyword evidence="3" id="KW-0378">Hydrolase</keyword>
<evidence type="ECO:0000313" key="12">
    <source>
        <dbReference type="EMBL" id="OAH55932.1"/>
    </source>
</evidence>
<dbReference type="Proteomes" id="UP000077271">
    <property type="component" value="Unassembled WGS sequence"/>
</dbReference>
<evidence type="ECO:0000256" key="9">
    <source>
        <dbReference type="RuleBase" id="RU004016"/>
    </source>
</evidence>
<dbReference type="PANTHER" id="PTHR21581:SF33">
    <property type="entry name" value="D-ALANYL-D-ALANINE CARBOXYPEPTIDASE DACB"/>
    <property type="match status" value="1"/>
</dbReference>
<keyword evidence="2 10" id="KW-0732">Signal</keyword>
<organism evidence="12 13">
    <name type="scientific">Domibacillus aminovorans</name>
    <dbReference type="NCBI Taxonomy" id="29332"/>
    <lineage>
        <taxon>Bacteria</taxon>
        <taxon>Bacillati</taxon>
        <taxon>Bacillota</taxon>
        <taxon>Bacilli</taxon>
        <taxon>Bacillales</taxon>
        <taxon>Bacillaceae</taxon>
        <taxon>Domibacillus</taxon>
    </lineage>
</organism>
<name>A0A177KRE5_9BACI</name>
<feature type="binding site" evidence="8">
    <location>
        <position position="217"/>
    </location>
    <ligand>
        <name>substrate</name>
    </ligand>
</feature>
<dbReference type="EMBL" id="LQWZ01000023">
    <property type="protein sequence ID" value="OAH55932.1"/>
    <property type="molecule type" value="Genomic_DNA"/>
</dbReference>
<dbReference type="OrthoDB" id="9791132at2"/>
<dbReference type="GO" id="GO:0009252">
    <property type="term" value="P:peptidoglycan biosynthetic process"/>
    <property type="evidence" value="ECO:0007669"/>
    <property type="project" value="UniProtKB-KW"/>
</dbReference>
<dbReference type="GO" id="GO:0006508">
    <property type="term" value="P:proteolysis"/>
    <property type="evidence" value="ECO:0007669"/>
    <property type="project" value="InterPro"/>
</dbReference>
<evidence type="ECO:0000313" key="13">
    <source>
        <dbReference type="Proteomes" id="UP000077271"/>
    </source>
</evidence>
<dbReference type="InterPro" id="IPR001967">
    <property type="entry name" value="Peptidase_S11_N"/>
</dbReference>
<dbReference type="InterPro" id="IPR012338">
    <property type="entry name" value="Beta-lactam/transpept-like"/>
</dbReference>
<feature type="domain" description="Peptidase S11 D-alanyl-D-alanine carboxypeptidase A N-terminal" evidence="11">
    <location>
        <begin position="24"/>
        <end position="247"/>
    </location>
</feature>
<keyword evidence="5" id="KW-0573">Peptidoglycan synthesis</keyword>
<dbReference type="PRINTS" id="PR00725">
    <property type="entry name" value="DADACBPTASE1"/>
</dbReference>
<dbReference type="Gene3D" id="3.40.710.10">
    <property type="entry name" value="DD-peptidase/beta-lactamase superfamily"/>
    <property type="match status" value="1"/>
</dbReference>
<comment type="similarity">
    <text evidence="1 9">Belongs to the peptidase S11 family.</text>
</comment>
<feature type="active site" evidence="7">
    <location>
        <position position="113"/>
    </location>
</feature>
<dbReference type="GO" id="GO:0009002">
    <property type="term" value="F:serine-type D-Ala-D-Ala carboxypeptidase activity"/>
    <property type="evidence" value="ECO:0007669"/>
    <property type="project" value="InterPro"/>
</dbReference>
<protein>
    <recommendedName>
        <fullName evidence="11">Peptidase S11 D-alanyl-D-alanine carboxypeptidase A N-terminal domain-containing protein</fullName>
    </recommendedName>
</protein>
<dbReference type="SUPFAM" id="SSF56601">
    <property type="entry name" value="beta-lactamase/transpeptidase-like"/>
    <property type="match status" value="1"/>
</dbReference>
<evidence type="ECO:0000256" key="2">
    <source>
        <dbReference type="ARBA" id="ARBA00022729"/>
    </source>
</evidence>
<dbReference type="AlphaFoldDB" id="A0A177KRE5"/>
<accession>A0A177KRE5</accession>
<evidence type="ECO:0000256" key="1">
    <source>
        <dbReference type="ARBA" id="ARBA00007164"/>
    </source>
</evidence>
<gene>
    <name evidence="12" type="ORF">AWH48_04445</name>
</gene>
<feature type="chain" id="PRO_5008066341" description="Peptidase S11 D-alanyl-D-alanine carboxypeptidase A N-terminal domain-containing protein" evidence="10">
    <location>
        <begin position="26"/>
        <end position="352"/>
    </location>
</feature>
<evidence type="ECO:0000256" key="6">
    <source>
        <dbReference type="ARBA" id="ARBA00023316"/>
    </source>
</evidence>
<evidence type="ECO:0000256" key="10">
    <source>
        <dbReference type="SAM" id="SignalP"/>
    </source>
</evidence>
<evidence type="ECO:0000256" key="5">
    <source>
        <dbReference type="ARBA" id="ARBA00022984"/>
    </source>
</evidence>
<proteinExistence type="inferred from homology"/>
<dbReference type="RefSeq" id="WP_018393826.1">
    <property type="nucleotide sequence ID" value="NZ_LQWZ01000023.1"/>
</dbReference>
<evidence type="ECO:0000259" key="11">
    <source>
        <dbReference type="Pfam" id="PF00768"/>
    </source>
</evidence>
<dbReference type="GO" id="GO:0008360">
    <property type="term" value="P:regulation of cell shape"/>
    <property type="evidence" value="ECO:0007669"/>
    <property type="project" value="UniProtKB-KW"/>
</dbReference>
<dbReference type="GO" id="GO:0071555">
    <property type="term" value="P:cell wall organization"/>
    <property type="evidence" value="ECO:0007669"/>
    <property type="project" value="UniProtKB-KW"/>
</dbReference>
<evidence type="ECO:0000256" key="3">
    <source>
        <dbReference type="ARBA" id="ARBA00022801"/>
    </source>
</evidence>
<dbReference type="InterPro" id="IPR018044">
    <property type="entry name" value="Peptidase_S11"/>
</dbReference>
<dbReference type="PANTHER" id="PTHR21581">
    <property type="entry name" value="D-ALANYL-D-ALANINE CARBOXYPEPTIDASE"/>
    <property type="match status" value="1"/>
</dbReference>
<keyword evidence="6" id="KW-0961">Cell wall biogenesis/degradation</keyword>
<sequence>MKKKLLVIVASILFCIAAVPSRADAEPSVSARNAVLMDMDSGRVLTSKSAHERRSIASITKIMTALLAIESGRMNEKVKFSDRALQVEGSSLYLEKGQSLTLEELVYGLMLRSGNDAALAISEFVGGSTPKFVAMMNEKAKQIGMKNTVFMNPHGLDDPRHQSTAYDMALLTAKAMESPEYRKIVGTALYKTKSSPVRVWENKHRLVRDGGMITGGKTGYTKKTGRTLVTTAKKNGLNLVAVTLDAPDDWRDHQALFDEGFTEYKRITVVEKERFTVPGEHDFFYAKKTVRFPLTDKEKKTAYVRIVLEQKKKDGRAELWIGKTKQLEVPIYRSENSNQDASLWTKLKEAIR</sequence>
<reference evidence="12 13" key="1">
    <citation type="submission" date="2016-01" db="EMBL/GenBank/DDBJ databases">
        <title>Investigation of taxonomic status of Bacillus aminovorans.</title>
        <authorList>
            <person name="Verma A."/>
            <person name="Pal Y."/>
            <person name="Krishnamurthi S."/>
        </authorList>
    </citation>
    <scope>NUCLEOTIDE SEQUENCE [LARGE SCALE GENOMIC DNA]</scope>
    <source>
        <strain evidence="12 13">DSM 4337</strain>
    </source>
</reference>
<feature type="signal peptide" evidence="10">
    <location>
        <begin position="1"/>
        <end position="25"/>
    </location>
</feature>
<comment type="caution">
    <text evidence="12">The sequence shown here is derived from an EMBL/GenBank/DDBJ whole genome shotgun (WGS) entry which is preliminary data.</text>
</comment>
<evidence type="ECO:0000256" key="4">
    <source>
        <dbReference type="ARBA" id="ARBA00022960"/>
    </source>
</evidence>
<feature type="active site" description="Proton acceptor" evidence="7">
    <location>
        <position position="61"/>
    </location>
</feature>
<keyword evidence="4" id="KW-0133">Cell shape</keyword>
<dbReference type="Pfam" id="PF00768">
    <property type="entry name" value="Peptidase_S11"/>
    <property type="match status" value="1"/>
</dbReference>
<evidence type="ECO:0000256" key="7">
    <source>
        <dbReference type="PIRSR" id="PIRSR618044-1"/>
    </source>
</evidence>